<dbReference type="EMBL" id="JACHXR010000004">
    <property type="protein sequence ID" value="MBB3231132.1"/>
    <property type="molecule type" value="Genomic_DNA"/>
</dbReference>
<evidence type="ECO:0000313" key="2">
    <source>
        <dbReference type="Proteomes" id="UP000518892"/>
    </source>
</evidence>
<proteinExistence type="predicted"/>
<reference evidence="1 2" key="1">
    <citation type="submission" date="2020-08" db="EMBL/GenBank/DDBJ databases">
        <title>Genomic Encyclopedia of Type Strains, Phase III (KMG-III): the genomes of soil and plant-associated and newly described type strains.</title>
        <authorList>
            <person name="Whitman W."/>
        </authorList>
    </citation>
    <scope>NUCLEOTIDE SEQUENCE [LARGE SCALE GENOMIC DNA]</scope>
    <source>
        <strain evidence="1 2">CECT 7744</strain>
    </source>
</reference>
<evidence type="ECO:0000313" key="1">
    <source>
        <dbReference type="EMBL" id="MBB3231132.1"/>
    </source>
</evidence>
<organism evidence="1 2">
    <name type="scientific">Halomonas stenophila</name>
    <dbReference type="NCBI Taxonomy" id="795312"/>
    <lineage>
        <taxon>Bacteria</taxon>
        <taxon>Pseudomonadati</taxon>
        <taxon>Pseudomonadota</taxon>
        <taxon>Gammaproteobacteria</taxon>
        <taxon>Oceanospirillales</taxon>
        <taxon>Halomonadaceae</taxon>
        <taxon>Halomonas</taxon>
    </lineage>
</organism>
<dbReference type="Proteomes" id="UP000518892">
    <property type="component" value="Unassembled WGS sequence"/>
</dbReference>
<gene>
    <name evidence="1" type="ORF">FHR97_001984</name>
</gene>
<dbReference type="RefSeq" id="WP_183383611.1">
    <property type="nucleotide sequence ID" value="NZ_JACHXR010000004.1"/>
</dbReference>
<keyword evidence="2" id="KW-1185">Reference proteome</keyword>
<dbReference type="AlphaFoldDB" id="A0A7W5HL42"/>
<sequence length="273" mass="30691">MKTDIRNIWRALRPIVKEGFTFNGIKDVVAAAALPVEKLSHLQQKSLPEKGATKSELLDAVDNLIEKEPDPARAIQNLILVMIEQNSRMASHVSVCAERFGWTVVDCQLRPVDFQVDDAVHEFSEEVRILLKNAYKRFGEGDHSGAMTAVCSALDSVTNKLYEKHGVGDPHNDSYQQRVSRSFAVLESTYRLRFKQVMNDDYEVNKLWSNYKGAINQAAYVMGAFRRNASDVHGVAGCPQEVIRHAIDCGTYIIRSIPSEMSVDVQQDDTLDF</sequence>
<accession>A0A7W5HL42</accession>
<name>A0A7W5HL42_9GAMM</name>
<protein>
    <submittedName>
        <fullName evidence="1">Uncharacterized protein</fullName>
    </submittedName>
</protein>
<comment type="caution">
    <text evidence="1">The sequence shown here is derived from an EMBL/GenBank/DDBJ whole genome shotgun (WGS) entry which is preliminary data.</text>
</comment>